<dbReference type="EMBL" id="CP144746">
    <property type="protein sequence ID" value="WVZ57132.1"/>
    <property type="molecule type" value="Genomic_DNA"/>
</dbReference>
<dbReference type="Proteomes" id="UP001341281">
    <property type="component" value="Chromosome 02"/>
</dbReference>
<name>A0AAQ3PS34_PASNO</name>
<feature type="region of interest" description="Disordered" evidence="1">
    <location>
        <begin position="138"/>
        <end position="158"/>
    </location>
</feature>
<protein>
    <submittedName>
        <fullName evidence="2">Uncharacterized protein</fullName>
    </submittedName>
</protein>
<reference evidence="2 3" key="1">
    <citation type="submission" date="2024-02" db="EMBL/GenBank/DDBJ databases">
        <title>High-quality chromosome-scale genome assembly of Pensacola bahiagrass (Paspalum notatum Flugge var. saurae).</title>
        <authorList>
            <person name="Vega J.M."/>
            <person name="Podio M."/>
            <person name="Orjuela J."/>
            <person name="Siena L.A."/>
            <person name="Pessino S.C."/>
            <person name="Combes M.C."/>
            <person name="Mariac C."/>
            <person name="Albertini E."/>
            <person name="Pupilli F."/>
            <person name="Ortiz J.P.A."/>
            <person name="Leblanc O."/>
        </authorList>
    </citation>
    <scope>NUCLEOTIDE SEQUENCE [LARGE SCALE GENOMIC DNA]</scope>
    <source>
        <strain evidence="2">R1</strain>
        <tissue evidence="2">Leaf</tissue>
    </source>
</reference>
<accession>A0AAQ3PS34</accession>
<feature type="compositionally biased region" description="Basic and acidic residues" evidence="1">
    <location>
        <begin position="147"/>
        <end position="158"/>
    </location>
</feature>
<evidence type="ECO:0000313" key="3">
    <source>
        <dbReference type="Proteomes" id="UP001341281"/>
    </source>
</evidence>
<organism evidence="2 3">
    <name type="scientific">Paspalum notatum var. saurae</name>
    <dbReference type="NCBI Taxonomy" id="547442"/>
    <lineage>
        <taxon>Eukaryota</taxon>
        <taxon>Viridiplantae</taxon>
        <taxon>Streptophyta</taxon>
        <taxon>Embryophyta</taxon>
        <taxon>Tracheophyta</taxon>
        <taxon>Spermatophyta</taxon>
        <taxon>Magnoliopsida</taxon>
        <taxon>Liliopsida</taxon>
        <taxon>Poales</taxon>
        <taxon>Poaceae</taxon>
        <taxon>PACMAD clade</taxon>
        <taxon>Panicoideae</taxon>
        <taxon>Andropogonodae</taxon>
        <taxon>Paspaleae</taxon>
        <taxon>Paspalinae</taxon>
        <taxon>Paspalum</taxon>
    </lineage>
</organism>
<evidence type="ECO:0000313" key="2">
    <source>
        <dbReference type="EMBL" id="WVZ57132.1"/>
    </source>
</evidence>
<proteinExistence type="predicted"/>
<sequence>MPSGVAHSPAPQPWRLVRDQRSPCAQSLYDAVAMAPLASPRRPVRQPGAPRLAAARASGVSCSPAPRPWCPRVRTGTVRYRPGRLGPRSRPLRDAAGRRGPLVRSTGRGWHVPHGQLLPGLAATGGIGEFVLGAQPPIQPSLTGGVLHKERDGTYPRS</sequence>
<feature type="region of interest" description="Disordered" evidence="1">
    <location>
        <begin position="39"/>
        <end position="108"/>
    </location>
</feature>
<dbReference type="AlphaFoldDB" id="A0AAQ3PS34"/>
<evidence type="ECO:0000256" key="1">
    <source>
        <dbReference type="SAM" id="MobiDB-lite"/>
    </source>
</evidence>
<keyword evidence="3" id="KW-1185">Reference proteome</keyword>
<gene>
    <name evidence="2" type="ORF">U9M48_007560</name>
</gene>
<feature type="compositionally biased region" description="Low complexity" evidence="1">
    <location>
        <begin position="79"/>
        <end position="89"/>
    </location>
</feature>